<proteinExistence type="predicted"/>
<gene>
    <name evidence="2" type="ORF">DF3PA_400007</name>
</gene>
<evidence type="ECO:0000313" key="3">
    <source>
        <dbReference type="Proteomes" id="UP000326641"/>
    </source>
</evidence>
<dbReference type="EMBL" id="UXAT02000035">
    <property type="protein sequence ID" value="VUX47313.1"/>
    <property type="molecule type" value="Genomic_DNA"/>
</dbReference>
<comment type="caution">
    <text evidence="2">The sequence shown here is derived from an EMBL/GenBank/DDBJ whole genome shotgun (WGS) entry which is preliminary data.</text>
</comment>
<name>A0A564WI99_9PROT</name>
<evidence type="ECO:0000256" key="1">
    <source>
        <dbReference type="SAM" id="MobiDB-lite"/>
    </source>
</evidence>
<keyword evidence="3" id="KW-1185">Reference proteome</keyword>
<protein>
    <submittedName>
        <fullName evidence="2">Uncharacterized protein</fullName>
    </submittedName>
</protein>
<feature type="region of interest" description="Disordered" evidence="1">
    <location>
        <begin position="20"/>
        <end position="66"/>
    </location>
</feature>
<sequence>MGAAGDRVSLFVFSAAERTSEAADGSGYGSALRQLRGRAPGGPGHRRDHWRDRPDRRGGRRARGQCPRLCPWLDRVDHHDRV</sequence>
<reference evidence="2" key="1">
    <citation type="submission" date="2018-11" db="EMBL/GenBank/DDBJ databases">
        <authorList>
            <person name="Onetto C."/>
        </authorList>
    </citation>
    <scope>NUCLEOTIDE SEQUENCE [LARGE SCALE GENOMIC DNA]</scope>
</reference>
<dbReference type="Proteomes" id="UP000326641">
    <property type="component" value="Unassembled WGS sequence"/>
</dbReference>
<organism evidence="2 3">
    <name type="scientific">Candidatus Defluviicoccus seviourii</name>
    <dbReference type="NCBI Taxonomy" id="2565273"/>
    <lineage>
        <taxon>Bacteria</taxon>
        <taxon>Pseudomonadati</taxon>
        <taxon>Pseudomonadota</taxon>
        <taxon>Alphaproteobacteria</taxon>
        <taxon>Rhodospirillales</taxon>
        <taxon>Rhodospirillaceae</taxon>
        <taxon>Defluviicoccus</taxon>
    </lineage>
</organism>
<dbReference type="AlphaFoldDB" id="A0A564WI99"/>
<evidence type="ECO:0000313" key="2">
    <source>
        <dbReference type="EMBL" id="VUX47313.1"/>
    </source>
</evidence>
<accession>A0A564WI99</accession>